<feature type="transmembrane region" description="Helical" evidence="17">
    <location>
        <begin position="294"/>
        <end position="318"/>
    </location>
</feature>
<dbReference type="GO" id="GO:0015990">
    <property type="term" value="P:electron transport coupled proton transport"/>
    <property type="evidence" value="ECO:0007669"/>
    <property type="project" value="TreeGrafter"/>
</dbReference>
<keyword evidence="8 17" id="KW-0812">Transmembrane</keyword>
<feature type="transmembrane region" description="Helical" evidence="17">
    <location>
        <begin position="55"/>
        <end position="74"/>
    </location>
</feature>
<dbReference type="GO" id="GO:0031966">
    <property type="term" value="C:mitochondrial membrane"/>
    <property type="evidence" value="ECO:0007669"/>
    <property type="project" value="UniProtKB-SubCell"/>
</dbReference>
<organism evidence="19">
    <name type="scientific">Thrips setosus</name>
    <dbReference type="NCBI Taxonomy" id="163897"/>
    <lineage>
        <taxon>Eukaryota</taxon>
        <taxon>Metazoa</taxon>
        <taxon>Ecdysozoa</taxon>
        <taxon>Arthropoda</taxon>
        <taxon>Hexapoda</taxon>
        <taxon>Insecta</taxon>
        <taxon>Pterygota</taxon>
        <taxon>Neoptera</taxon>
        <taxon>Paraneoptera</taxon>
        <taxon>Thysanoptera</taxon>
        <taxon>Terebrantia</taxon>
        <taxon>Thripoidea</taxon>
        <taxon>Thripidae</taxon>
        <taxon>Thrips</taxon>
    </lineage>
</organism>
<feature type="transmembrane region" description="Helical" evidence="17">
    <location>
        <begin position="165"/>
        <end position="190"/>
    </location>
</feature>
<reference evidence="19" key="1">
    <citation type="submission" date="2019-07" db="EMBL/GenBank/DDBJ databases">
        <title>The complete mitochondrial genome of Thrips setosus.</title>
        <authorList>
            <person name="Park J."/>
            <person name="Park J."/>
            <person name="Xi H."/>
            <person name="Lee G.-S."/>
            <person name="Seo B.Y."/>
        </authorList>
    </citation>
    <scope>NUCLEOTIDE SEQUENCE</scope>
</reference>
<dbReference type="Pfam" id="PF00361">
    <property type="entry name" value="Proton_antipo_M"/>
    <property type="match status" value="1"/>
</dbReference>
<dbReference type="GO" id="GO:0008137">
    <property type="term" value="F:NADH dehydrogenase (ubiquinone) activity"/>
    <property type="evidence" value="ECO:0007669"/>
    <property type="project" value="UniProtKB-UniRule"/>
</dbReference>
<keyword evidence="12 17" id="KW-0520">NAD</keyword>
<feature type="transmembrane region" description="Helical" evidence="17">
    <location>
        <begin position="339"/>
        <end position="357"/>
    </location>
</feature>
<evidence type="ECO:0000256" key="7">
    <source>
        <dbReference type="ARBA" id="ARBA00022660"/>
    </source>
</evidence>
<comment type="similarity">
    <text evidence="3 17">Belongs to the complex I subunit 4 family.</text>
</comment>
<dbReference type="InterPro" id="IPR001750">
    <property type="entry name" value="ND/Mrp_TM"/>
</dbReference>
<sequence length="439" mass="51574">MLIILSFLFVLLFGVFNMFSWWIILSYMLLFYPFIHFLNFSLTFLSKNFFICFDFFSFLMIILTFWIIFLSIISSLKILGSSSSKLFMMFFLLLFSFLFMFFIVSNLMMFFFFFESTLIPTLFIIVGWGNKVERMKSGYYLFFYTLFGSMPMLVSIFFLKKVNFSLVFFFFEINFFYYMVYFFLIFSLLIKMPMFLVHSWLPKAHVEAPLSGSMVLAGVLLKMGGYGIYRFLNLYKGFLNLNLIWIYISLWGGILSSMICLRQVDLKSIIAFSSVSHMSLVIMGLLTFSSSSLIGSLMLMVAHGLCSSGLFFLANVLYERSGSRSIFLNKGLMSMFPSLSIWWFIFCSFNMACPPSLNLVSEIFLMNGLVSWSFSFVVFLMILSFLGGVYNLFLFSFCNHGSLYSSIFFFNSCYLIEYYILYMHFFPIFFFFLKLDFFY</sequence>
<evidence type="ECO:0000256" key="2">
    <source>
        <dbReference type="ARBA" id="ARBA00004225"/>
    </source>
</evidence>
<dbReference type="GO" id="GO:0042773">
    <property type="term" value="P:ATP synthesis coupled electron transport"/>
    <property type="evidence" value="ECO:0007669"/>
    <property type="project" value="InterPro"/>
</dbReference>
<dbReference type="EMBL" id="MN148452">
    <property type="protein sequence ID" value="UEP15866.1"/>
    <property type="molecule type" value="Genomic_DNA"/>
</dbReference>
<evidence type="ECO:0000256" key="5">
    <source>
        <dbReference type="ARBA" id="ARBA00021006"/>
    </source>
</evidence>
<keyword evidence="14 17" id="KW-0496">Mitochondrion</keyword>
<feature type="transmembrane region" description="Helical" evidence="17">
    <location>
        <begin position="110"/>
        <end position="129"/>
    </location>
</feature>
<dbReference type="GO" id="GO:0003954">
    <property type="term" value="F:NADH dehydrogenase activity"/>
    <property type="evidence" value="ECO:0007669"/>
    <property type="project" value="TreeGrafter"/>
</dbReference>
<evidence type="ECO:0000256" key="13">
    <source>
        <dbReference type="ARBA" id="ARBA00023075"/>
    </source>
</evidence>
<evidence type="ECO:0000256" key="15">
    <source>
        <dbReference type="ARBA" id="ARBA00023136"/>
    </source>
</evidence>
<accession>A0A8K1RNL1</accession>
<evidence type="ECO:0000256" key="16">
    <source>
        <dbReference type="ARBA" id="ARBA00049551"/>
    </source>
</evidence>
<evidence type="ECO:0000256" key="9">
    <source>
        <dbReference type="ARBA" id="ARBA00022967"/>
    </source>
</evidence>
<evidence type="ECO:0000256" key="1">
    <source>
        <dbReference type="ARBA" id="ARBA00003257"/>
    </source>
</evidence>
<protein>
    <recommendedName>
        <fullName evidence="5 17">NADH-ubiquinone oxidoreductase chain 4</fullName>
        <ecNumber evidence="4 17">7.1.1.2</ecNumber>
    </recommendedName>
</protein>
<evidence type="ECO:0000256" key="6">
    <source>
        <dbReference type="ARBA" id="ARBA00022448"/>
    </source>
</evidence>
<name>A0A8K1RNL1_9NEOP</name>
<feature type="domain" description="NADH:quinone oxidoreductase/Mrp antiporter transmembrane" evidence="18">
    <location>
        <begin position="105"/>
        <end position="386"/>
    </location>
</feature>
<keyword evidence="9" id="KW-1278">Translocase</keyword>
<feature type="transmembrane region" description="Helical" evidence="17">
    <location>
        <begin position="407"/>
        <end position="433"/>
    </location>
</feature>
<evidence type="ECO:0000256" key="4">
    <source>
        <dbReference type="ARBA" id="ARBA00012944"/>
    </source>
</evidence>
<comment type="subcellular location">
    <subcellularLocation>
        <location evidence="2 17">Mitochondrion membrane</location>
        <topology evidence="2 17">Multi-pass membrane protein</topology>
    </subcellularLocation>
</comment>
<evidence type="ECO:0000256" key="14">
    <source>
        <dbReference type="ARBA" id="ARBA00023128"/>
    </source>
</evidence>
<keyword evidence="6 17" id="KW-0813">Transport</keyword>
<keyword evidence="7 17" id="KW-0679">Respiratory chain</keyword>
<feature type="transmembrane region" description="Helical" evidence="17">
    <location>
        <begin position="244"/>
        <end position="261"/>
    </location>
</feature>
<dbReference type="PANTHER" id="PTHR43507">
    <property type="entry name" value="NADH-UBIQUINONE OXIDOREDUCTASE CHAIN 4"/>
    <property type="match status" value="1"/>
</dbReference>
<proteinExistence type="inferred from homology"/>
<feature type="transmembrane region" description="Helical" evidence="17">
    <location>
        <begin position="86"/>
        <end position="104"/>
    </location>
</feature>
<dbReference type="GO" id="GO:0048039">
    <property type="term" value="F:ubiquinone binding"/>
    <property type="evidence" value="ECO:0007669"/>
    <property type="project" value="TreeGrafter"/>
</dbReference>
<evidence type="ECO:0000256" key="3">
    <source>
        <dbReference type="ARBA" id="ARBA00009025"/>
    </source>
</evidence>
<gene>
    <name evidence="19" type="primary">ND4</name>
</gene>
<evidence type="ECO:0000256" key="8">
    <source>
        <dbReference type="ARBA" id="ARBA00022692"/>
    </source>
</evidence>
<feature type="transmembrane region" description="Helical" evidence="17">
    <location>
        <begin position="210"/>
        <end position="232"/>
    </location>
</feature>
<evidence type="ECO:0000256" key="17">
    <source>
        <dbReference type="RuleBase" id="RU003297"/>
    </source>
</evidence>
<evidence type="ECO:0000259" key="18">
    <source>
        <dbReference type="Pfam" id="PF00361"/>
    </source>
</evidence>
<evidence type="ECO:0000256" key="11">
    <source>
        <dbReference type="ARBA" id="ARBA00022989"/>
    </source>
</evidence>
<comment type="function">
    <text evidence="1">Core subunit of the mitochondrial membrane respiratory chain NADH dehydrogenase (Complex I) that is believed to belong to the minimal assembly required for catalysis. Complex I functions in the transfer of electrons from NADH to the respiratory chain. The immediate electron acceptor for the enzyme is believed to be ubiquinone.</text>
</comment>
<feature type="transmembrane region" description="Helical" evidence="17">
    <location>
        <begin position="268"/>
        <end position="288"/>
    </location>
</feature>
<geneLocation type="mitochondrion" evidence="19"/>
<dbReference type="EC" id="7.1.1.2" evidence="4 17"/>
<keyword evidence="15 17" id="KW-0472">Membrane</keyword>
<comment type="catalytic activity">
    <reaction evidence="16 17">
        <text>a ubiquinone + NADH + 5 H(+)(in) = a ubiquinol + NAD(+) + 4 H(+)(out)</text>
        <dbReference type="Rhea" id="RHEA:29091"/>
        <dbReference type="Rhea" id="RHEA-COMP:9565"/>
        <dbReference type="Rhea" id="RHEA-COMP:9566"/>
        <dbReference type="ChEBI" id="CHEBI:15378"/>
        <dbReference type="ChEBI" id="CHEBI:16389"/>
        <dbReference type="ChEBI" id="CHEBI:17976"/>
        <dbReference type="ChEBI" id="CHEBI:57540"/>
        <dbReference type="ChEBI" id="CHEBI:57945"/>
        <dbReference type="EC" id="7.1.1.2"/>
    </reaction>
</comment>
<feature type="transmembrane region" description="Helical" evidence="17">
    <location>
        <begin position="141"/>
        <end position="159"/>
    </location>
</feature>
<dbReference type="PANTHER" id="PTHR43507:SF20">
    <property type="entry name" value="NADH-UBIQUINONE OXIDOREDUCTASE CHAIN 4"/>
    <property type="match status" value="1"/>
</dbReference>
<dbReference type="AlphaFoldDB" id="A0A8K1RNL1"/>
<dbReference type="PRINTS" id="PR01437">
    <property type="entry name" value="NUOXDRDTASE4"/>
</dbReference>
<feature type="transmembrane region" description="Helical" evidence="17">
    <location>
        <begin position="369"/>
        <end position="395"/>
    </location>
</feature>
<keyword evidence="13 17" id="KW-0830">Ubiquinone</keyword>
<evidence type="ECO:0000313" key="19">
    <source>
        <dbReference type="EMBL" id="UEP15866.1"/>
    </source>
</evidence>
<keyword evidence="11 17" id="KW-1133">Transmembrane helix</keyword>
<keyword evidence="10 17" id="KW-0249">Electron transport</keyword>
<comment type="function">
    <text evidence="17">Core subunit of the mitochondrial membrane respiratory chain NADH dehydrogenase (Complex I) which catalyzes electron transfer from NADH through the respiratory chain, using ubiquinone as an electron acceptor. Essential for the catalytic activity and assembly of complex I.</text>
</comment>
<evidence type="ECO:0000256" key="10">
    <source>
        <dbReference type="ARBA" id="ARBA00022982"/>
    </source>
</evidence>
<feature type="transmembrane region" description="Helical" evidence="17">
    <location>
        <begin position="7"/>
        <end position="35"/>
    </location>
</feature>
<dbReference type="InterPro" id="IPR003918">
    <property type="entry name" value="NADH_UbQ_OxRdtase"/>
</dbReference>
<evidence type="ECO:0000256" key="12">
    <source>
        <dbReference type="ARBA" id="ARBA00023027"/>
    </source>
</evidence>